<feature type="chain" id="PRO_5034032556" evidence="2">
    <location>
        <begin position="20"/>
        <end position="281"/>
    </location>
</feature>
<dbReference type="PANTHER" id="PTHR40368">
    <property type="entry name" value="YALI0F14399P"/>
    <property type="match status" value="1"/>
</dbReference>
<protein>
    <submittedName>
        <fullName evidence="3">Uncharacterized protein</fullName>
    </submittedName>
</protein>
<evidence type="ECO:0000313" key="3">
    <source>
        <dbReference type="EMBL" id="KAF8001088.1"/>
    </source>
</evidence>
<keyword evidence="1" id="KW-0472">Membrane</keyword>
<keyword evidence="1" id="KW-0812">Transmembrane</keyword>
<evidence type="ECO:0000256" key="1">
    <source>
        <dbReference type="SAM" id="Phobius"/>
    </source>
</evidence>
<dbReference type="AlphaFoldDB" id="A0A8H7GST7"/>
<organism evidence="3 4">
    <name type="scientific">Metschnikowia pulcherrima</name>
    <dbReference type="NCBI Taxonomy" id="27326"/>
    <lineage>
        <taxon>Eukaryota</taxon>
        <taxon>Fungi</taxon>
        <taxon>Dikarya</taxon>
        <taxon>Ascomycota</taxon>
        <taxon>Saccharomycotina</taxon>
        <taxon>Pichiomycetes</taxon>
        <taxon>Metschnikowiaceae</taxon>
        <taxon>Metschnikowia</taxon>
    </lineage>
</organism>
<reference evidence="3" key="1">
    <citation type="submission" date="2020-10" db="EMBL/GenBank/DDBJ databases">
        <title>The Whole-Genome Sequence of Metschnikowia persimmonesis, a Novel Endophytic Yeast Species Isolated from Medicinal Plant Diospyros kaki Thumb.</title>
        <authorList>
            <person name="Rahmat E."/>
            <person name="Kang Y."/>
        </authorList>
    </citation>
    <scope>NUCLEOTIDE SEQUENCE</scope>
    <source>
        <strain evidence="3">KIOM G15050</strain>
    </source>
</reference>
<feature type="transmembrane region" description="Helical" evidence="1">
    <location>
        <begin position="240"/>
        <end position="260"/>
    </location>
</feature>
<gene>
    <name evidence="3" type="ORF">HF325_004877</name>
</gene>
<evidence type="ECO:0000256" key="2">
    <source>
        <dbReference type="SAM" id="SignalP"/>
    </source>
</evidence>
<accession>A0A8H7GST7</accession>
<dbReference type="EMBL" id="JACBPP010000006">
    <property type="protein sequence ID" value="KAF8001088.1"/>
    <property type="molecule type" value="Genomic_DNA"/>
</dbReference>
<dbReference type="PANTHER" id="PTHR40368:SF1">
    <property type="entry name" value="YALI0F14399P"/>
    <property type="match status" value="1"/>
</dbReference>
<proteinExistence type="predicted"/>
<name>A0A8H7GST7_9ASCO</name>
<feature type="signal peptide" evidence="2">
    <location>
        <begin position="1"/>
        <end position="19"/>
    </location>
</feature>
<dbReference type="Proteomes" id="UP000649328">
    <property type="component" value="Unassembled WGS sequence"/>
</dbReference>
<dbReference type="OrthoDB" id="18530at2759"/>
<evidence type="ECO:0000313" key="4">
    <source>
        <dbReference type="Proteomes" id="UP000649328"/>
    </source>
</evidence>
<keyword evidence="4" id="KW-1185">Reference proteome</keyword>
<sequence length="281" mass="31082">MRLYQITSIVLALSPVAIAGGVPQFFPLTRKGEIPTIQPYSIGQDVLIDCISRNIDDGEHNFDSNDRIVYKAFPTCQETGKPLTFKYGVSEDVNCTIKFTDELYHLFQLYVHEDAPFSCRLPVSSEANYLELGGAFVPLTFNFRGEVHNSHLDIDPNMNMIITRPASSKPEQQTVVNAIAWSAGTNATRLTIGETLTLELAVRWFDAIRPTGSAGTAELPFADGFYKLPMYSIPVSYKQYAMSLILVAVLSAVVSGLVSFRLKKPQGYLALDRESGLAKQD</sequence>
<keyword evidence="1" id="KW-1133">Transmembrane helix</keyword>
<keyword evidence="2" id="KW-0732">Signal</keyword>
<comment type="caution">
    <text evidence="3">The sequence shown here is derived from an EMBL/GenBank/DDBJ whole genome shotgun (WGS) entry which is preliminary data.</text>
</comment>